<comment type="similarity">
    <text evidence="1">Belongs to the glycosyl hydrolase 2 family.</text>
</comment>
<keyword evidence="2" id="KW-0378">Hydrolase</keyword>
<dbReference type="Gene3D" id="2.60.120.260">
    <property type="entry name" value="Galactose-binding domain-like"/>
    <property type="match status" value="1"/>
</dbReference>
<evidence type="ECO:0008006" key="9">
    <source>
        <dbReference type="Google" id="ProtNLM"/>
    </source>
</evidence>
<dbReference type="PROSITE" id="PS51257">
    <property type="entry name" value="PROKAR_LIPOPROTEIN"/>
    <property type="match status" value="1"/>
</dbReference>
<dbReference type="RefSeq" id="WP_238898290.1">
    <property type="nucleotide sequence ID" value="NZ_JAKOGG010000021.1"/>
</dbReference>
<gene>
    <name evidence="7" type="ORF">L9G74_18700</name>
</gene>
<feature type="signal peptide" evidence="4">
    <location>
        <begin position="1"/>
        <end position="19"/>
    </location>
</feature>
<proteinExistence type="inferred from homology"/>
<dbReference type="InterPro" id="IPR006102">
    <property type="entry name" value="Ig-like_GH2"/>
</dbReference>
<dbReference type="InterPro" id="IPR008979">
    <property type="entry name" value="Galactose-bd-like_sf"/>
</dbReference>
<dbReference type="InterPro" id="IPR051913">
    <property type="entry name" value="GH2_Domain-Containing"/>
</dbReference>
<sequence length="942" mass="104304">MKAKYTALFSALVALGLTACSGPDTPSSNAQQTLSLAGDWQVKLDPQNKGASENWAQTGFDGQKITLPGTLDDAKLGTKNPLKPEINNDVMAHLAREYEYIGAAWYQKDVTIPEDWQGDTVALELERVIWQSEVFVDGKSVGTQNSLVAAHNYDLTSFLSPGKHRITVRIDNGDKFPGINITSDKYPREPSQEMAHAYTNHTQIKWNGMLGDISLTASSANMADDVQVYPSLADNTITVTFDQKTPAAGKVAYTISKTDGTLVAEGEASNATVKDGKVSFTIAKPDGIALWDEFNPNVYQLAVNPANSDSDTPATATTFGFREISEANGDLLLNGQRIFLRGNLDAAIFPLTGHPPMDKDGWLEILKQAKAYGLNHFRFHSWAPPSAAFEAADEVGFYYQVELPHWSLHVGADKATTDFLRAEGQRIIEEYGNHPSFIMMAMGNELEGDLDTLRSLVNHYKSQDSRHLYASTAFSFQKPSEQWPLNVDEFYITQWTEKGWVRGQGIFNTNSPSFDKDYTDNAEYIGIPLISHEIGQYSVYPDMSEIPKYTGVLKPLNFIAIKEQLEQKGLIELADKFTYASGKLAAILYKEEIERALKTPSFDGFQLLQLQDFPGQGTALVGLLNAFWGSKGVISAEEFRQFNSELVPLIRYSKAVYQSGETFAASIEVANFFKDLKNQKLHWSITDNSGTVVAQNDISNVDLAIGNNVALGDISLALDVKQARQMTVRVEVGGTNYKNTWSFWVYPQEVTTESDAVVSTTSFDAAEAALKQGKTVFLNPDYHNLQGTDGRFVPVFWSPVHFPNQPSTMGLLMDPKHPALAAFPTSSHTDWQWWDMTIQSKSIEVDESQVTPIIRVIDNFVTNRHLANVVEAKVGNGKLVFSSIDLTNDLDSRPAARQLKHSLLAYMQSDAFAPEKTITMDALKALQSSDESKSFKTNDIYD</sequence>
<comment type="caution">
    <text evidence="7">The sequence shown here is derived from an EMBL/GenBank/DDBJ whole genome shotgun (WGS) entry which is preliminary data.</text>
</comment>
<accession>A0ABT2FQZ8</accession>
<reference evidence="8" key="1">
    <citation type="submission" date="2023-07" db="EMBL/GenBank/DDBJ databases">
        <title>Shewanella mangrovi sp. nov., an acetaldehyde- degrading bacterium isolated from mangrove sediment.</title>
        <authorList>
            <person name="Liu Y."/>
        </authorList>
    </citation>
    <scope>NUCLEOTIDE SEQUENCE [LARGE SCALE GENOMIC DNA]</scope>
    <source>
        <strain evidence="8">C32</strain>
    </source>
</reference>
<dbReference type="Proteomes" id="UP001201549">
    <property type="component" value="Unassembled WGS sequence"/>
</dbReference>
<evidence type="ECO:0000256" key="4">
    <source>
        <dbReference type="SAM" id="SignalP"/>
    </source>
</evidence>
<dbReference type="EMBL" id="JAKOGG010000021">
    <property type="protein sequence ID" value="MCS4558471.1"/>
    <property type="molecule type" value="Genomic_DNA"/>
</dbReference>
<dbReference type="PANTHER" id="PTHR42732:SF1">
    <property type="entry name" value="BETA-MANNOSIDASE"/>
    <property type="match status" value="1"/>
</dbReference>
<keyword evidence="3" id="KW-0326">Glycosidase</keyword>
<dbReference type="InterPro" id="IPR013783">
    <property type="entry name" value="Ig-like_fold"/>
</dbReference>
<dbReference type="InterPro" id="IPR036156">
    <property type="entry name" value="Beta-gal/glucu_dom_sf"/>
</dbReference>
<evidence type="ECO:0000256" key="2">
    <source>
        <dbReference type="ARBA" id="ARBA00022801"/>
    </source>
</evidence>
<dbReference type="SUPFAM" id="SSF49785">
    <property type="entry name" value="Galactose-binding domain-like"/>
    <property type="match status" value="1"/>
</dbReference>
<feature type="domain" description="Glycoside hydrolase family 2 immunoglobulin-like beta-sandwich" evidence="5">
    <location>
        <begin position="224"/>
        <end position="322"/>
    </location>
</feature>
<dbReference type="InterPro" id="IPR006104">
    <property type="entry name" value="Glyco_hydro_2_N"/>
</dbReference>
<dbReference type="Gene3D" id="3.20.20.80">
    <property type="entry name" value="Glycosidases"/>
    <property type="match status" value="1"/>
</dbReference>
<evidence type="ECO:0000313" key="8">
    <source>
        <dbReference type="Proteomes" id="UP001201549"/>
    </source>
</evidence>
<name>A0ABT2FQZ8_9GAMM</name>
<feature type="chain" id="PRO_5047293735" description="Beta-galactosidase" evidence="4">
    <location>
        <begin position="20"/>
        <end position="942"/>
    </location>
</feature>
<protein>
    <recommendedName>
        <fullName evidence="9">Beta-galactosidase</fullName>
    </recommendedName>
</protein>
<dbReference type="Pfam" id="PF02837">
    <property type="entry name" value="Glyco_hydro_2_N"/>
    <property type="match status" value="1"/>
</dbReference>
<feature type="domain" description="Glycosyl hydrolases family 2 sugar binding" evidence="6">
    <location>
        <begin position="35"/>
        <end position="172"/>
    </location>
</feature>
<dbReference type="InterPro" id="IPR017853">
    <property type="entry name" value="GH"/>
</dbReference>
<dbReference type="SUPFAM" id="SSF49303">
    <property type="entry name" value="beta-Galactosidase/glucuronidase domain"/>
    <property type="match status" value="1"/>
</dbReference>
<dbReference type="Pfam" id="PF00703">
    <property type="entry name" value="Glyco_hydro_2"/>
    <property type="match status" value="1"/>
</dbReference>
<evidence type="ECO:0000256" key="1">
    <source>
        <dbReference type="ARBA" id="ARBA00007401"/>
    </source>
</evidence>
<dbReference type="SUPFAM" id="SSF51445">
    <property type="entry name" value="(Trans)glycosidases"/>
    <property type="match status" value="1"/>
</dbReference>
<organism evidence="7 8">
    <name type="scientific">Shewanella electrica</name>
    <dbReference type="NCBI Taxonomy" id="515560"/>
    <lineage>
        <taxon>Bacteria</taxon>
        <taxon>Pseudomonadati</taxon>
        <taxon>Pseudomonadota</taxon>
        <taxon>Gammaproteobacteria</taxon>
        <taxon>Alteromonadales</taxon>
        <taxon>Shewanellaceae</taxon>
        <taxon>Shewanella</taxon>
    </lineage>
</organism>
<dbReference type="Gene3D" id="2.60.40.10">
    <property type="entry name" value="Immunoglobulins"/>
    <property type="match status" value="1"/>
</dbReference>
<keyword evidence="4" id="KW-0732">Signal</keyword>
<dbReference type="PANTHER" id="PTHR42732">
    <property type="entry name" value="BETA-GALACTOSIDASE"/>
    <property type="match status" value="1"/>
</dbReference>
<evidence type="ECO:0000313" key="7">
    <source>
        <dbReference type="EMBL" id="MCS4558471.1"/>
    </source>
</evidence>
<evidence type="ECO:0000259" key="5">
    <source>
        <dbReference type="Pfam" id="PF00703"/>
    </source>
</evidence>
<evidence type="ECO:0000256" key="3">
    <source>
        <dbReference type="ARBA" id="ARBA00023295"/>
    </source>
</evidence>
<keyword evidence="8" id="KW-1185">Reference proteome</keyword>
<evidence type="ECO:0000259" key="6">
    <source>
        <dbReference type="Pfam" id="PF02837"/>
    </source>
</evidence>